<sequence length="81" mass="8649">MGILFLRTFIVAHTVLAVIIRFDFGVTGFLQGITQMELALAAFCESVGEAGAAEVILMIATNGPAQKHQSYAVPPVLLLVF</sequence>
<name>A0A0M3HYV3_ASCLU</name>
<accession>A0A0M3HYV3</accession>
<reference evidence="2" key="1">
    <citation type="submission" date="2017-02" db="UniProtKB">
        <authorList>
            <consortium name="WormBaseParasite"/>
        </authorList>
    </citation>
    <scope>IDENTIFICATION</scope>
</reference>
<evidence type="ECO:0000313" key="2">
    <source>
        <dbReference type="WBParaSite" id="ALUE_0000877001-mRNA-1"/>
    </source>
</evidence>
<dbReference type="Proteomes" id="UP000036681">
    <property type="component" value="Unplaced"/>
</dbReference>
<evidence type="ECO:0000313" key="1">
    <source>
        <dbReference type="Proteomes" id="UP000036681"/>
    </source>
</evidence>
<dbReference type="WBParaSite" id="ALUE_0000877001-mRNA-1">
    <property type="protein sequence ID" value="ALUE_0000877001-mRNA-1"/>
    <property type="gene ID" value="ALUE_0000877001"/>
</dbReference>
<keyword evidence="1" id="KW-1185">Reference proteome</keyword>
<proteinExistence type="predicted"/>
<dbReference type="AlphaFoldDB" id="A0A0M3HYV3"/>
<protein>
    <submittedName>
        <fullName evidence="2">Oxidoreductase</fullName>
    </submittedName>
</protein>
<organism evidence="1 2">
    <name type="scientific">Ascaris lumbricoides</name>
    <name type="common">Giant roundworm</name>
    <dbReference type="NCBI Taxonomy" id="6252"/>
    <lineage>
        <taxon>Eukaryota</taxon>
        <taxon>Metazoa</taxon>
        <taxon>Ecdysozoa</taxon>
        <taxon>Nematoda</taxon>
        <taxon>Chromadorea</taxon>
        <taxon>Rhabditida</taxon>
        <taxon>Spirurina</taxon>
        <taxon>Ascaridomorpha</taxon>
        <taxon>Ascaridoidea</taxon>
        <taxon>Ascarididae</taxon>
        <taxon>Ascaris</taxon>
    </lineage>
</organism>